<comment type="subcellular location">
    <subcellularLocation>
        <location evidence="1 7">Cell membrane</location>
        <topology evidence="1 7">Multi-pass membrane protein</topology>
    </subcellularLocation>
</comment>
<dbReference type="PANTHER" id="PTHR30183:SF2">
    <property type="entry name" value="IRON UTILIZATION PROTEIN"/>
    <property type="match status" value="1"/>
</dbReference>
<organism evidence="9 10">
    <name type="scientific">SAR92 clade bacterium</name>
    <dbReference type="NCBI Taxonomy" id="2315479"/>
    <lineage>
        <taxon>Bacteria</taxon>
        <taxon>Pseudomonadati</taxon>
        <taxon>Pseudomonadota</taxon>
        <taxon>Gammaproteobacteria</taxon>
        <taxon>Cellvibrionales</taxon>
        <taxon>Porticoccaceae</taxon>
        <taxon>SAR92 clade</taxon>
    </lineage>
</organism>
<feature type="transmembrane region" description="Helical" evidence="7">
    <location>
        <begin position="93"/>
        <end position="112"/>
    </location>
</feature>
<feature type="transmembrane region" description="Helical" evidence="7">
    <location>
        <begin position="244"/>
        <end position="262"/>
    </location>
</feature>
<dbReference type="Gene3D" id="1.10.3720.10">
    <property type="entry name" value="MetI-like"/>
    <property type="match status" value="2"/>
</dbReference>
<dbReference type="AlphaFoldDB" id="A0A520MPG9"/>
<evidence type="ECO:0000256" key="2">
    <source>
        <dbReference type="ARBA" id="ARBA00022448"/>
    </source>
</evidence>
<feature type="transmembrane region" description="Helical" evidence="7">
    <location>
        <begin position="521"/>
        <end position="540"/>
    </location>
</feature>
<keyword evidence="2 7" id="KW-0813">Transport</keyword>
<keyword evidence="5 7" id="KW-1133">Transmembrane helix</keyword>
<dbReference type="InterPro" id="IPR035906">
    <property type="entry name" value="MetI-like_sf"/>
</dbReference>
<feature type="transmembrane region" description="Helical" evidence="7">
    <location>
        <begin position="61"/>
        <end position="81"/>
    </location>
</feature>
<evidence type="ECO:0000256" key="5">
    <source>
        <dbReference type="ARBA" id="ARBA00022989"/>
    </source>
</evidence>
<name>A0A520MPG9_9GAMM</name>
<evidence type="ECO:0000256" key="7">
    <source>
        <dbReference type="RuleBase" id="RU363032"/>
    </source>
</evidence>
<feature type="transmembrane region" description="Helical" evidence="7">
    <location>
        <begin position="471"/>
        <end position="488"/>
    </location>
</feature>
<evidence type="ECO:0000256" key="6">
    <source>
        <dbReference type="ARBA" id="ARBA00023136"/>
    </source>
</evidence>
<feature type="domain" description="ABC transmembrane type-1" evidence="8">
    <location>
        <begin position="57"/>
        <end position="261"/>
    </location>
</feature>
<dbReference type="EMBL" id="SHBP01000001">
    <property type="protein sequence ID" value="RZO23117.1"/>
    <property type="molecule type" value="Genomic_DNA"/>
</dbReference>
<dbReference type="SUPFAM" id="SSF161098">
    <property type="entry name" value="MetI-like"/>
    <property type="match status" value="2"/>
</dbReference>
<protein>
    <submittedName>
        <fullName evidence="9">Iron ABC transporter permease</fullName>
    </submittedName>
</protein>
<feature type="domain" description="ABC transmembrane type-1" evidence="8">
    <location>
        <begin position="333"/>
        <end position="539"/>
    </location>
</feature>
<proteinExistence type="inferred from homology"/>
<evidence type="ECO:0000256" key="4">
    <source>
        <dbReference type="ARBA" id="ARBA00022692"/>
    </source>
</evidence>
<evidence type="ECO:0000259" key="8">
    <source>
        <dbReference type="PROSITE" id="PS50928"/>
    </source>
</evidence>
<feature type="transmembrane region" description="Helical" evidence="7">
    <location>
        <begin position="367"/>
        <end position="394"/>
    </location>
</feature>
<dbReference type="FunFam" id="1.10.3720.10:FF:000088">
    <property type="entry name" value="Iron(III) ABC transporter, permease protein"/>
    <property type="match status" value="1"/>
</dbReference>
<accession>A0A520MPG9</accession>
<feature type="transmembrane region" description="Helical" evidence="7">
    <location>
        <begin position="406"/>
        <end position="428"/>
    </location>
</feature>
<keyword evidence="3" id="KW-1003">Cell membrane</keyword>
<feature type="transmembrane region" description="Helical" evidence="7">
    <location>
        <begin position="145"/>
        <end position="168"/>
    </location>
</feature>
<feature type="transmembrane region" description="Helical" evidence="7">
    <location>
        <begin position="20"/>
        <end position="41"/>
    </location>
</feature>
<comment type="caution">
    <text evidence="9">The sequence shown here is derived from an EMBL/GenBank/DDBJ whole genome shotgun (WGS) entry which is preliminary data.</text>
</comment>
<dbReference type="Pfam" id="PF00528">
    <property type="entry name" value="BPD_transp_1"/>
    <property type="match status" value="2"/>
</dbReference>
<keyword evidence="6 7" id="KW-0472">Membrane</keyword>
<evidence type="ECO:0000256" key="3">
    <source>
        <dbReference type="ARBA" id="ARBA00022475"/>
    </source>
</evidence>
<reference evidence="9 10" key="1">
    <citation type="submission" date="2019-02" db="EMBL/GenBank/DDBJ databases">
        <title>Prokaryotic population dynamics and viral predation in marine succession experiment using metagenomics: the confinement effect.</title>
        <authorList>
            <person name="Haro-Moreno J.M."/>
            <person name="Rodriguez-Valera F."/>
            <person name="Lopez-Perez M."/>
        </authorList>
    </citation>
    <scope>NUCLEOTIDE SEQUENCE [LARGE SCALE GENOMIC DNA]</scope>
    <source>
        <strain evidence="9">MED-G170</strain>
    </source>
</reference>
<keyword evidence="4 7" id="KW-0812">Transmembrane</keyword>
<dbReference type="PROSITE" id="PS50928">
    <property type="entry name" value="ABC_TM1"/>
    <property type="match status" value="2"/>
</dbReference>
<sequence>MSAMSSTEQPTGRRWRASLFIVTAVIALPILVIFASLLLPFSTAWQHLFETVLTDYVTNSLILMIGVGFGTLLLGVSAAWLTGMCDFPGRKILSWAFLLPMAMPAYIIAYTYTGILDFSGPIQNSLRGIFDWQYGDYYFPQVRSLSGAICMLSLVLYPYVYMLVRVAFIEQSTAVLEASRNLGKRPWETLFQVAIPMARPAIVAGVSLALMETLADYGTVAYFGVNAFTTGIFRTWYGLGDLTTAAQLCAFLMLFVFALILAERWSRQRLRFHHDSAQKKMARMQLKGWRAILALSIGILIVSLGFIIPAGQLALWAATRIQENLNANFLSLLFNSFALASLASLCCLIIAIFLAYTKRVFNSRIELGAVGVASLGYAVPGTVIAVGVLIPVAWLDNQIDFLSKAWFNYPTGLLLSGTIGILVFAYVIRFLSVALNTVDSGLTAIKPSIDESARSLGATPVRVLSRVHLPILRTSLLTALLLVFVEVLKELPTTLILRPFNFNTLAVRTYELASDERLIDAALPALAIVIIGLLPVLLITKSILNERSTNE</sequence>
<dbReference type="GO" id="GO:0005886">
    <property type="term" value="C:plasma membrane"/>
    <property type="evidence" value="ECO:0007669"/>
    <property type="project" value="UniProtKB-SubCell"/>
</dbReference>
<comment type="similarity">
    <text evidence="7">Belongs to the binding-protein-dependent transport system permease family.</text>
</comment>
<gene>
    <name evidence="9" type="ORF">EVB03_01335</name>
</gene>
<dbReference type="PANTHER" id="PTHR30183">
    <property type="entry name" value="MOLYBDENUM TRANSPORT SYSTEM PERMEASE PROTEIN MODB"/>
    <property type="match status" value="1"/>
</dbReference>
<evidence type="ECO:0000256" key="1">
    <source>
        <dbReference type="ARBA" id="ARBA00004651"/>
    </source>
</evidence>
<feature type="transmembrane region" description="Helical" evidence="7">
    <location>
        <begin position="329"/>
        <end position="355"/>
    </location>
</feature>
<dbReference type="InterPro" id="IPR000515">
    <property type="entry name" value="MetI-like"/>
</dbReference>
<dbReference type="GO" id="GO:0055085">
    <property type="term" value="P:transmembrane transport"/>
    <property type="evidence" value="ECO:0007669"/>
    <property type="project" value="InterPro"/>
</dbReference>
<evidence type="ECO:0000313" key="9">
    <source>
        <dbReference type="EMBL" id="RZO23117.1"/>
    </source>
</evidence>
<feature type="transmembrane region" description="Helical" evidence="7">
    <location>
        <begin position="288"/>
        <end position="309"/>
    </location>
</feature>
<evidence type="ECO:0000313" key="10">
    <source>
        <dbReference type="Proteomes" id="UP000315889"/>
    </source>
</evidence>
<dbReference type="CDD" id="cd06261">
    <property type="entry name" value="TM_PBP2"/>
    <property type="match status" value="2"/>
</dbReference>
<dbReference type="Proteomes" id="UP000315889">
    <property type="component" value="Unassembled WGS sequence"/>
</dbReference>